<dbReference type="Proteomes" id="UP000219565">
    <property type="component" value="Unassembled WGS sequence"/>
</dbReference>
<keyword evidence="2" id="KW-1185">Reference proteome</keyword>
<organism evidence="1 2">
    <name type="scientific">Nocardia amikacinitolerans</name>
    <dbReference type="NCBI Taxonomy" id="756689"/>
    <lineage>
        <taxon>Bacteria</taxon>
        <taxon>Bacillati</taxon>
        <taxon>Actinomycetota</taxon>
        <taxon>Actinomycetes</taxon>
        <taxon>Mycobacteriales</taxon>
        <taxon>Nocardiaceae</taxon>
        <taxon>Nocardia</taxon>
    </lineage>
</organism>
<accession>A0A285LQ00</accession>
<evidence type="ECO:0000313" key="1">
    <source>
        <dbReference type="EMBL" id="SNY86992.1"/>
    </source>
</evidence>
<dbReference type="EMBL" id="OBEG01000003">
    <property type="protein sequence ID" value="SNY86992.1"/>
    <property type="molecule type" value="Genomic_DNA"/>
</dbReference>
<name>A0A285LQ00_9NOCA</name>
<reference evidence="1 2" key="1">
    <citation type="submission" date="2017-09" db="EMBL/GenBank/DDBJ databases">
        <authorList>
            <person name="Ehlers B."/>
            <person name="Leendertz F.H."/>
        </authorList>
    </citation>
    <scope>NUCLEOTIDE SEQUENCE [LARGE SCALE GENOMIC DNA]</scope>
    <source>
        <strain evidence="1 2">DSM 45537</strain>
    </source>
</reference>
<proteinExistence type="predicted"/>
<evidence type="ECO:0000313" key="2">
    <source>
        <dbReference type="Proteomes" id="UP000219565"/>
    </source>
</evidence>
<dbReference type="STRING" id="1379680.GCA_001612615_03150"/>
<sequence length="318" mass="33539">MLLVTVLSSSHLPRFARSSVLLVVLAVGLSAFGVACGDDTEAPAATEGTEPLGMPKEVTVPISAAAATLLSPGAEPRDVLRPHFVVGTDQRVTLRTDHRIEQQINDQPKRDFSTPALTIPMTAETSAEGVDLTIGAVSTPDPLLNKALTAADGSHAGFDFSDDGAITALRLAPSPDTSNAARAALEQAFYQAVYRSIMFPDEPVGEGAVWTVHQEVTGGVTLDQVTTATLTERDGDRLTIHLNVTQTPKSSEWSLPNDAGTLDIEDYVMQGTGTITVDLGLPLPVAGSITVGGHQAYRDPRSASMLQQTITTQVSWAE</sequence>
<gene>
    <name evidence="1" type="ORF">SAMN04244553_3920</name>
</gene>
<dbReference type="AlphaFoldDB" id="A0A285LQ00"/>
<protein>
    <submittedName>
        <fullName evidence="1">Uncharacterized protein</fullName>
    </submittedName>
</protein>